<protein>
    <submittedName>
        <fullName evidence="4">LALA0S01e08790g1_1</fullName>
    </submittedName>
</protein>
<accession>A0A0C7MKM4</accession>
<dbReference type="GO" id="GO:0006635">
    <property type="term" value="P:fatty acid beta-oxidation"/>
    <property type="evidence" value="ECO:0007669"/>
    <property type="project" value="EnsemblFungi"/>
</dbReference>
<dbReference type="SUPFAM" id="SSF56801">
    <property type="entry name" value="Acetyl-CoA synthetase-like"/>
    <property type="match status" value="1"/>
</dbReference>
<dbReference type="GO" id="GO:0005524">
    <property type="term" value="F:ATP binding"/>
    <property type="evidence" value="ECO:0007669"/>
    <property type="project" value="UniProtKB-KW"/>
</dbReference>
<dbReference type="Proteomes" id="UP000054304">
    <property type="component" value="Unassembled WGS sequence"/>
</dbReference>
<keyword evidence="1" id="KW-0547">Nucleotide-binding</keyword>
<organism evidence="4 5">
    <name type="scientific">Lachancea lanzarotensis</name>
    <dbReference type="NCBI Taxonomy" id="1245769"/>
    <lineage>
        <taxon>Eukaryota</taxon>
        <taxon>Fungi</taxon>
        <taxon>Dikarya</taxon>
        <taxon>Ascomycota</taxon>
        <taxon>Saccharomycotina</taxon>
        <taxon>Saccharomycetes</taxon>
        <taxon>Saccharomycetales</taxon>
        <taxon>Saccharomycetaceae</taxon>
        <taxon>Lachancea</taxon>
    </lineage>
</organism>
<dbReference type="OrthoDB" id="1700726at2759"/>
<dbReference type="GO" id="GO:0015910">
    <property type="term" value="P:long-chain fatty acid import into peroxisome"/>
    <property type="evidence" value="ECO:0007669"/>
    <property type="project" value="EnsemblFungi"/>
</dbReference>
<dbReference type="GO" id="GO:0015916">
    <property type="term" value="P:fatty-acyl-CoA transport"/>
    <property type="evidence" value="ECO:0007669"/>
    <property type="project" value="EnsemblFungi"/>
</dbReference>
<feature type="domain" description="AMP-dependent synthetase/ligase" evidence="3">
    <location>
        <begin position="107"/>
        <end position="561"/>
    </location>
</feature>
<dbReference type="InterPro" id="IPR020845">
    <property type="entry name" value="AMP-binding_CS"/>
</dbReference>
<dbReference type="HOGENOM" id="CLU_000022_45_4_1"/>
<dbReference type="AlphaFoldDB" id="A0A0C7MKM4"/>
<dbReference type="GO" id="GO:0031956">
    <property type="term" value="F:medium-chain fatty acid-CoA ligase activity"/>
    <property type="evidence" value="ECO:0007669"/>
    <property type="project" value="EnsemblFungi"/>
</dbReference>
<sequence length="751" mass="83796">MSVHESDNYISLAELVETNLSFRPLKEELSQYDANSPEYISALIDAMPLTENTNYRSFLKKQSVPIPGSELNPGYSAVYRSSLSPDHLVSSMHPQLTTFFDLFNFAVKRFPDRDCLGQRVPLDGSGKLSDHYVFESYQEIQKRSRNLGSGIMTVVNLKRQRKFDVNDFIVSLWSSNRKEWIIADLACQAYSVANTALYETLGVGSSQYILNSTESPVLIVSKVKIYAILDLLPQLPHLSTVICMDDLSSDELSQLNGPLLPRSTNEAGERISVLTLRQVEEIGANNDVPIIPPKPSTLYTISFTSGTTGTPKGVLLNHSHIAAGITFVMSIFRVPPQKRGKQLYDMCFLPLAHIFERMIAGYVLSSGVGLGFLHKADPAVLVEDLKILKPDSFSLVPRVLTKFEAGIKNGLRGDSVSALTKNVATNILDQKRTRFQTRGGPDRSIINQVVFHRVLIDKIRDSLGLTNVSFLVTGSAPVSNDTLLFMKSALDTGIRQGYGSTETFAGICISEPLEKDSGTCGGMAISTECRLRSIPEMKYDAERDQKGEVQLRGPQIFAGYYKNPEETRKVLSKDGWFSTGDVGYIDAKGRLSIIDRVKNFFKLAQGEYIAPEKIENLYLSSCPYISQIFVHGDSFKPFLVAVLGLDLETFEPVLKQRLPALKRFHGQDIIKLLNDNREYRKEVVKMMNSELTGLQGFEKINNILVGLEPLKVADDTITPTFKVKRVNAAKKYHQDLNRLYEEGSLIKVEKL</sequence>
<dbReference type="GO" id="GO:0016020">
    <property type="term" value="C:membrane"/>
    <property type="evidence" value="ECO:0007669"/>
    <property type="project" value="TreeGrafter"/>
</dbReference>
<evidence type="ECO:0000313" key="4">
    <source>
        <dbReference type="EMBL" id="CEP60353.1"/>
    </source>
</evidence>
<dbReference type="GO" id="GO:0004467">
    <property type="term" value="F:long-chain fatty acid-CoA ligase activity"/>
    <property type="evidence" value="ECO:0007669"/>
    <property type="project" value="EnsemblFungi"/>
</dbReference>
<dbReference type="RefSeq" id="XP_022626597.1">
    <property type="nucleotide sequence ID" value="XM_022774507.1"/>
</dbReference>
<dbReference type="PANTHER" id="PTHR43272">
    <property type="entry name" value="LONG-CHAIN-FATTY-ACID--COA LIGASE"/>
    <property type="match status" value="1"/>
</dbReference>
<dbReference type="InterPro" id="IPR000873">
    <property type="entry name" value="AMP-dep_synth/lig_dom"/>
</dbReference>
<dbReference type="GO" id="GO:0005783">
    <property type="term" value="C:endoplasmic reticulum"/>
    <property type="evidence" value="ECO:0007669"/>
    <property type="project" value="TreeGrafter"/>
</dbReference>
<dbReference type="PROSITE" id="PS00455">
    <property type="entry name" value="AMP_BINDING"/>
    <property type="match status" value="1"/>
</dbReference>
<dbReference type="STRING" id="1245769.A0A0C7MKM4"/>
<keyword evidence="2" id="KW-0067">ATP-binding</keyword>
<dbReference type="GO" id="GO:0031957">
    <property type="term" value="F:very long-chain fatty acid-CoA ligase activity"/>
    <property type="evidence" value="ECO:0007669"/>
    <property type="project" value="EnsemblFungi"/>
</dbReference>
<dbReference type="GO" id="GO:0005777">
    <property type="term" value="C:peroxisome"/>
    <property type="evidence" value="ECO:0007669"/>
    <property type="project" value="EnsemblFungi"/>
</dbReference>
<dbReference type="Gene3D" id="3.40.50.12780">
    <property type="entry name" value="N-terminal domain of ligase-like"/>
    <property type="match status" value="1"/>
</dbReference>
<evidence type="ECO:0000256" key="1">
    <source>
        <dbReference type="ARBA" id="ARBA00022741"/>
    </source>
</evidence>
<gene>
    <name evidence="4" type="ORF">LALA0_S01e08790g</name>
</gene>
<proteinExistence type="predicted"/>
<dbReference type="Pfam" id="PF00501">
    <property type="entry name" value="AMP-binding"/>
    <property type="match status" value="1"/>
</dbReference>
<evidence type="ECO:0000259" key="3">
    <source>
        <dbReference type="Pfam" id="PF00501"/>
    </source>
</evidence>
<dbReference type="PANTHER" id="PTHR43272:SF33">
    <property type="entry name" value="AMP-BINDING DOMAIN-CONTAINING PROTEIN-RELATED"/>
    <property type="match status" value="1"/>
</dbReference>
<keyword evidence="5" id="KW-1185">Reference proteome</keyword>
<dbReference type="GeneID" id="34683734"/>
<dbReference type="GO" id="GO:0042760">
    <property type="term" value="P:very long-chain fatty acid catabolic process"/>
    <property type="evidence" value="ECO:0007669"/>
    <property type="project" value="EnsemblFungi"/>
</dbReference>
<name>A0A0C7MKM4_9SACH</name>
<dbReference type="InterPro" id="IPR042099">
    <property type="entry name" value="ANL_N_sf"/>
</dbReference>
<dbReference type="EMBL" id="LN736360">
    <property type="protein sequence ID" value="CEP60353.1"/>
    <property type="molecule type" value="Genomic_DNA"/>
</dbReference>
<evidence type="ECO:0000256" key="2">
    <source>
        <dbReference type="ARBA" id="ARBA00022840"/>
    </source>
</evidence>
<reference evidence="4 5" key="1">
    <citation type="submission" date="2014-12" db="EMBL/GenBank/DDBJ databases">
        <authorList>
            <person name="Neuveglise Cecile"/>
        </authorList>
    </citation>
    <scope>NUCLEOTIDE SEQUENCE [LARGE SCALE GENOMIC DNA]</scope>
    <source>
        <strain evidence="4 5">CBS 12615</strain>
    </source>
</reference>
<evidence type="ECO:0000313" key="5">
    <source>
        <dbReference type="Proteomes" id="UP000054304"/>
    </source>
</evidence>